<evidence type="ECO:0000256" key="1">
    <source>
        <dbReference type="SAM" id="MobiDB-lite"/>
    </source>
</evidence>
<protein>
    <submittedName>
        <fullName evidence="4">Conjugative transposon protein TraM</fullName>
    </submittedName>
</protein>
<reference evidence="4 5" key="1">
    <citation type="submission" date="2023-12" db="EMBL/GenBank/DDBJ databases">
        <title>Novel species of the genus Arcicella isolated from rivers.</title>
        <authorList>
            <person name="Lu H."/>
        </authorList>
    </citation>
    <scope>NUCLEOTIDE SEQUENCE [LARGE SCALE GENOMIC DNA]</scope>
    <source>
        <strain evidence="4 5">DC2W</strain>
    </source>
</reference>
<proteinExistence type="predicted"/>
<feature type="transmembrane region" description="Helical" evidence="2">
    <location>
        <begin position="12"/>
        <end position="30"/>
    </location>
</feature>
<keyword evidence="5" id="KW-1185">Reference proteome</keyword>
<dbReference type="Pfam" id="PF12508">
    <property type="entry name" value="Transposon_TraM"/>
    <property type="match status" value="1"/>
</dbReference>
<feature type="compositionally biased region" description="Basic and acidic residues" evidence="1">
    <location>
        <begin position="155"/>
        <end position="164"/>
    </location>
</feature>
<keyword evidence="2" id="KW-1133">Transmembrane helix</keyword>
<keyword evidence="2" id="KW-0472">Membrane</keyword>
<evidence type="ECO:0000313" key="5">
    <source>
        <dbReference type="Proteomes" id="UP001303899"/>
    </source>
</evidence>
<feature type="region of interest" description="Disordered" evidence="1">
    <location>
        <begin position="147"/>
        <end position="174"/>
    </location>
</feature>
<accession>A0ABU5S310</accession>
<comment type="caution">
    <text evidence="4">The sequence shown here is derived from an EMBL/GenBank/DDBJ whole genome shotgun (WGS) entry which is preliminary data.</text>
</comment>
<dbReference type="InterPro" id="IPR055407">
    <property type="entry name" value="TraM_C"/>
</dbReference>
<name>A0ABU5S310_9BACT</name>
<feature type="domain" description="Conjugative transposon TraM C-terminal" evidence="3">
    <location>
        <begin position="228"/>
        <end position="384"/>
    </location>
</feature>
<evidence type="ECO:0000256" key="2">
    <source>
        <dbReference type="SAM" id="Phobius"/>
    </source>
</evidence>
<sequence>MEKYFNLSFLKYPISLIINMILVGFYLYIFPPKDGIAQTHENEFSAINFDIPAADKKIEEKTPFNQKKEMENEHFFATEPVQNSPNSWENNPEYLGKTHVDSSKILEKKKKVYSNENMSSYQDKNLQSIKRLEERIKVLETVNKPKNNVTTPLRANKDSEKSKNDGFSFSDDDLKAKNDQSTAWDNPFLSPVNNRFYANHQMKEDMPTIGIEPSSNLGKSKQHILIKGKLLESKTVRNNTTVKIMLTESKSLGNLHYQAGDIIGAKSHIQGDRLLLTVEGYIKNDVYQALKAQVMDLDGLLGLKVSIDAENEMQKNAWGQNVGSTLGAMNPLLVYNPQGSLAQTVGNQVVGSLVNQSLNGANQYVNAKIRDVKVSIKTGQQLFLLINN</sequence>
<dbReference type="EMBL" id="JAYGIL010000007">
    <property type="protein sequence ID" value="MEA5402789.1"/>
    <property type="molecule type" value="Genomic_DNA"/>
</dbReference>
<organism evidence="4 5">
    <name type="scientific">Arcicella gelida</name>
    <dbReference type="NCBI Taxonomy" id="2984195"/>
    <lineage>
        <taxon>Bacteria</taxon>
        <taxon>Pseudomonadati</taxon>
        <taxon>Bacteroidota</taxon>
        <taxon>Cytophagia</taxon>
        <taxon>Cytophagales</taxon>
        <taxon>Flectobacillaceae</taxon>
        <taxon>Arcicella</taxon>
    </lineage>
</organism>
<dbReference type="Proteomes" id="UP001303899">
    <property type="component" value="Unassembled WGS sequence"/>
</dbReference>
<gene>
    <name evidence="4" type="primary">traM</name>
    <name evidence="4" type="ORF">VB776_07680</name>
</gene>
<keyword evidence="2" id="KW-0812">Transmembrane</keyword>
<evidence type="ECO:0000313" key="4">
    <source>
        <dbReference type="EMBL" id="MEA5402789.1"/>
    </source>
</evidence>
<dbReference type="RefSeq" id="WP_323327683.1">
    <property type="nucleotide sequence ID" value="NZ_JAYGIL010000007.1"/>
</dbReference>
<evidence type="ECO:0000259" key="3">
    <source>
        <dbReference type="Pfam" id="PF12508"/>
    </source>
</evidence>